<gene>
    <name evidence="1" type="ORF">A2Y85_06270</name>
</gene>
<organism evidence="1 2">
    <name type="scientific">candidate division WOR-3 bacterium RBG_13_43_14</name>
    <dbReference type="NCBI Taxonomy" id="1802590"/>
    <lineage>
        <taxon>Bacteria</taxon>
        <taxon>Bacteria division WOR-3</taxon>
    </lineage>
</organism>
<reference evidence="1 2" key="1">
    <citation type="journal article" date="2016" name="Nat. Commun.">
        <title>Thousands of microbial genomes shed light on interconnected biogeochemical processes in an aquifer system.</title>
        <authorList>
            <person name="Anantharaman K."/>
            <person name="Brown C.T."/>
            <person name="Hug L.A."/>
            <person name="Sharon I."/>
            <person name="Castelle C.J."/>
            <person name="Probst A.J."/>
            <person name="Thomas B.C."/>
            <person name="Singh A."/>
            <person name="Wilkins M.J."/>
            <person name="Karaoz U."/>
            <person name="Brodie E.L."/>
            <person name="Williams K.H."/>
            <person name="Hubbard S.S."/>
            <person name="Banfield J.F."/>
        </authorList>
    </citation>
    <scope>NUCLEOTIDE SEQUENCE [LARGE SCALE GENOMIC DNA]</scope>
</reference>
<dbReference type="EMBL" id="MEUM01000137">
    <property type="protein sequence ID" value="OGC39396.1"/>
    <property type="molecule type" value="Genomic_DNA"/>
</dbReference>
<protein>
    <recommendedName>
        <fullName evidence="3">DUF721 domain-containing protein</fullName>
    </recommendedName>
</protein>
<evidence type="ECO:0008006" key="3">
    <source>
        <dbReference type="Google" id="ProtNLM"/>
    </source>
</evidence>
<dbReference type="PANTHER" id="PTHR36456:SF1">
    <property type="entry name" value="UPF0232 PROTEIN SCO3875"/>
    <property type="match status" value="1"/>
</dbReference>
<dbReference type="PANTHER" id="PTHR36456">
    <property type="entry name" value="UPF0232 PROTEIN SCO3875"/>
    <property type="match status" value="1"/>
</dbReference>
<sequence>MKCWLIIEKWSDIVGPKIAGHAKAISTDLQCLFVDVDSPAWQHQLFIMKSDILKKIKQYDSSIKDIKFIINLSAIEKRSGHGKEKQDTRSKRNA</sequence>
<dbReference type="AlphaFoldDB" id="A0A1F4U379"/>
<dbReference type="Pfam" id="PF05258">
    <property type="entry name" value="DciA"/>
    <property type="match status" value="1"/>
</dbReference>
<evidence type="ECO:0000313" key="1">
    <source>
        <dbReference type="EMBL" id="OGC39396.1"/>
    </source>
</evidence>
<evidence type="ECO:0000313" key="2">
    <source>
        <dbReference type="Proteomes" id="UP000177025"/>
    </source>
</evidence>
<comment type="caution">
    <text evidence="1">The sequence shown here is derived from an EMBL/GenBank/DDBJ whole genome shotgun (WGS) entry which is preliminary data.</text>
</comment>
<proteinExistence type="predicted"/>
<name>A0A1F4U379_UNCW3</name>
<dbReference type="InterPro" id="IPR007922">
    <property type="entry name" value="DciA-like"/>
</dbReference>
<accession>A0A1F4U379</accession>
<dbReference type="Proteomes" id="UP000177025">
    <property type="component" value="Unassembled WGS sequence"/>
</dbReference>